<keyword evidence="1" id="KW-0472">Membrane</keyword>
<feature type="transmembrane region" description="Helical" evidence="1">
    <location>
        <begin position="6"/>
        <end position="25"/>
    </location>
</feature>
<dbReference type="EMBL" id="MN740696">
    <property type="protein sequence ID" value="QHU08322.1"/>
    <property type="molecule type" value="Genomic_DNA"/>
</dbReference>
<evidence type="ECO:0000313" key="2">
    <source>
        <dbReference type="EMBL" id="QHU08322.1"/>
    </source>
</evidence>
<accession>A0A6C0JRD2</accession>
<reference evidence="2" key="1">
    <citation type="journal article" date="2020" name="Nature">
        <title>Giant virus diversity and host interactions through global metagenomics.</title>
        <authorList>
            <person name="Schulz F."/>
            <person name="Roux S."/>
            <person name="Paez-Espino D."/>
            <person name="Jungbluth S."/>
            <person name="Walsh D.A."/>
            <person name="Denef V.J."/>
            <person name="McMahon K.D."/>
            <person name="Konstantinidis K.T."/>
            <person name="Eloe-Fadrosh E.A."/>
            <person name="Kyrpides N.C."/>
            <person name="Woyke T."/>
        </authorList>
    </citation>
    <scope>NUCLEOTIDE SEQUENCE</scope>
    <source>
        <strain evidence="2">GVMAG-S-1062768-28</strain>
    </source>
</reference>
<proteinExistence type="predicted"/>
<organism evidence="2">
    <name type="scientific">viral metagenome</name>
    <dbReference type="NCBI Taxonomy" id="1070528"/>
    <lineage>
        <taxon>unclassified sequences</taxon>
        <taxon>metagenomes</taxon>
        <taxon>organismal metagenomes</taxon>
    </lineage>
</organism>
<keyword evidence="1" id="KW-1133">Transmembrane helix</keyword>
<dbReference type="AlphaFoldDB" id="A0A6C0JRD2"/>
<evidence type="ECO:0000256" key="1">
    <source>
        <dbReference type="SAM" id="Phobius"/>
    </source>
</evidence>
<sequence>MEWTTILLISIAAIVLIGTIVYFIIYHIQDQIPTGGGGNPSGGCPNKSMTMVREVFFVNFTLSGLLATDFMVCLNPYDSTCYGSHINPVYDTTFQELKSSFFRLNQSYKQVGAQNVIDQAHQGFYPDKSISGLYDSGNVWFQDKMPAAAKFLKNINYSTLAPILMNGMQFVQGTGYSYNFQLAPPQYTGIDQRFNAMVRNNASVEYANDPGDYYSFLPGSAGNNVVSTIFGGRNEYVNMQATSITMAVYGYKPKQVFAQVPQRVFLKDSWNSTYTSDLTAEILPFSSQYWSFASVAQTGTKLTGQEILYFKINASNTSLVDAFGVGAVLVNQTKMPQVSWDQYQFSYAQGYNANGIKNGVASPVLIIDSASNLFTAWIDESNSSTYGINTKGKYVGTTDSINTPVAMPNCSQTTQESGYTFNVLNNAVPSITSTALPSPATTDCSGGILQPNADFVYWGVKPDKNNWITTLVTPKWQAAATSGDIQLVAFNISGASQWSMYC</sequence>
<name>A0A6C0JRD2_9ZZZZ</name>
<keyword evidence="1" id="KW-0812">Transmembrane</keyword>
<protein>
    <submittedName>
        <fullName evidence="2">Uncharacterized protein</fullName>
    </submittedName>
</protein>